<organism evidence="3 4">
    <name type="scientific">Streptomyces chromofuscus</name>
    <dbReference type="NCBI Taxonomy" id="42881"/>
    <lineage>
        <taxon>Bacteria</taxon>
        <taxon>Bacillati</taxon>
        <taxon>Actinomycetota</taxon>
        <taxon>Actinomycetes</taxon>
        <taxon>Kitasatosporales</taxon>
        <taxon>Streptomycetaceae</taxon>
        <taxon>Streptomyces</taxon>
    </lineage>
</organism>
<dbReference type="KEGG" id="schf:IPT68_00355"/>
<evidence type="ECO:0000313" key="4">
    <source>
        <dbReference type="Proteomes" id="UP000594008"/>
    </source>
</evidence>
<gene>
    <name evidence="3" type="ORF">IPT68_00355</name>
</gene>
<evidence type="ECO:0000259" key="2">
    <source>
        <dbReference type="Pfam" id="PF09851"/>
    </source>
</evidence>
<evidence type="ECO:0000256" key="1">
    <source>
        <dbReference type="SAM" id="Phobius"/>
    </source>
</evidence>
<dbReference type="RefSeq" id="WP_189702133.1">
    <property type="nucleotide sequence ID" value="NZ_BMTA01000039.1"/>
</dbReference>
<dbReference type="EMBL" id="CP063374">
    <property type="protein sequence ID" value="QOV44544.1"/>
    <property type="molecule type" value="Genomic_DNA"/>
</dbReference>
<name>A0A7M2T8H2_STRCW</name>
<reference evidence="3 4" key="1">
    <citation type="submission" date="2020-10" db="EMBL/GenBank/DDBJ databases">
        <title>Streptomyces chromofuscus complate genome analysis.</title>
        <authorList>
            <person name="Anwar N."/>
        </authorList>
    </citation>
    <scope>NUCLEOTIDE SEQUENCE [LARGE SCALE GENOMIC DNA]</scope>
    <source>
        <strain evidence="3 4">DSM 40273</strain>
    </source>
</reference>
<sequence>MMFWYDHNVSGWGWFAMSAGMILFWVLIITIAVLLFRALNRPQEHPHTHTPAMPSAEDILRQRLARGEIDEDDYRRRLSALHAGPLTEP</sequence>
<dbReference type="InterPro" id="IPR018649">
    <property type="entry name" value="SHOCT"/>
</dbReference>
<keyword evidence="1" id="KW-1133">Transmembrane helix</keyword>
<proteinExistence type="predicted"/>
<dbReference type="Proteomes" id="UP000594008">
    <property type="component" value="Chromosome"/>
</dbReference>
<dbReference type="AlphaFoldDB" id="A0A7M2T8H2"/>
<keyword evidence="4" id="KW-1185">Reference proteome</keyword>
<protein>
    <submittedName>
        <fullName evidence="3">SHOCT domain-containing protein</fullName>
    </submittedName>
</protein>
<keyword evidence="1" id="KW-0472">Membrane</keyword>
<evidence type="ECO:0000313" key="3">
    <source>
        <dbReference type="EMBL" id="QOV44544.1"/>
    </source>
</evidence>
<keyword evidence="1" id="KW-0812">Transmembrane</keyword>
<feature type="transmembrane region" description="Helical" evidence="1">
    <location>
        <begin position="12"/>
        <end position="36"/>
    </location>
</feature>
<accession>A0A7M2T8H2</accession>
<dbReference type="Pfam" id="PF09851">
    <property type="entry name" value="SHOCT"/>
    <property type="match status" value="1"/>
</dbReference>
<feature type="domain" description="SHOCT" evidence="2">
    <location>
        <begin position="56"/>
        <end position="80"/>
    </location>
</feature>